<dbReference type="AlphaFoldDB" id="A0A3N0IZR6"/>
<organism evidence="3 5">
    <name type="scientific">Eggerthella sinensis</name>
    <dbReference type="NCBI Taxonomy" id="242230"/>
    <lineage>
        <taxon>Bacteria</taxon>
        <taxon>Bacillati</taxon>
        <taxon>Actinomycetota</taxon>
        <taxon>Coriobacteriia</taxon>
        <taxon>Eggerthellales</taxon>
        <taxon>Eggerthellaceae</taxon>
        <taxon>Eggerthella</taxon>
    </lineage>
</organism>
<dbReference type="EMBL" id="PPTT01000005">
    <property type="protein sequence ID" value="RDB70369.1"/>
    <property type="molecule type" value="Genomic_DNA"/>
</dbReference>
<keyword evidence="4" id="KW-1185">Reference proteome</keyword>
<gene>
    <name evidence="2" type="ORF">C1876_03795</name>
    <name evidence="3" type="ORF">DMP09_05110</name>
</gene>
<protein>
    <recommendedName>
        <fullName evidence="1">Polysaccharide pyruvyl transferase domain-containing protein</fullName>
    </recommendedName>
</protein>
<sequence length="375" mass="42468">MEERPKGRQTERNRQGVVATLTFHEAINYGAVLQSYALQQAVLNEGFDTELLNYSCEAIRASHYAAGRGVKAKIGWLARSRFRTVKHAKFAEFRENHLILTEPVRKDELRAYCDRFRLVIVGSDQVWNPAITEDDTSYFLDFIDDSRRKASYAASLGVRSWSESFQPVGTRLVRDFSLVGVREQGAAAYLRTAAGVDPCVVCDPVMLLSKEAWERMAVDPRQARPYLLVFGLGRVDADCLQWARRIADQMGVDVVVLHNGAFALSGVTNVRDAGPEEFLGWIKQASLVVTNSFHGSCFSILMEKQFCWFQSAQCSDALKTRESRLEDLLDAFDLRSRRVSSGDALAGPIDYERVRGRLEEYRRASLDFLRRMLRS</sequence>
<dbReference type="EMBL" id="QICC01000013">
    <property type="protein sequence ID" value="RNM42407.1"/>
    <property type="molecule type" value="Genomic_DNA"/>
</dbReference>
<dbReference type="RefSeq" id="WP_114545398.1">
    <property type="nucleotide sequence ID" value="NZ_PPTT01000005.1"/>
</dbReference>
<reference evidence="5" key="2">
    <citation type="submission" date="2018-05" db="EMBL/GenBank/DDBJ databases">
        <title>Genome Sequencing of selected type strains of the family Eggerthellaceae.</title>
        <authorList>
            <person name="Danylec N."/>
            <person name="Stoll D.A."/>
            <person name="Doetsch A."/>
            <person name="Huch M."/>
        </authorList>
    </citation>
    <scope>NUCLEOTIDE SEQUENCE [LARGE SCALE GENOMIC DNA]</scope>
    <source>
        <strain evidence="5">DSM 16107</strain>
    </source>
</reference>
<reference evidence="3" key="3">
    <citation type="journal article" date="2019" name="Microbiol. Resour. Announc.">
        <title>Draft Genome Sequences of Type Strains of Gordonibacter faecihominis, Paraeggerthella hongkongensis, Parvibacter caecicola,Slackia equolifaciens, Slackia faecicanis, and Slackia isoflavoniconvertens.</title>
        <authorList>
            <person name="Danylec N."/>
            <person name="Stoll D.A."/>
            <person name="Dotsch A."/>
            <person name="Huch M."/>
        </authorList>
    </citation>
    <scope>NUCLEOTIDE SEQUENCE</scope>
    <source>
        <strain evidence="3">DSM 16107</strain>
    </source>
</reference>
<evidence type="ECO:0000313" key="3">
    <source>
        <dbReference type="EMBL" id="RNM42407.1"/>
    </source>
</evidence>
<accession>A0A3N0IZR6</accession>
<dbReference type="Proteomes" id="UP000270112">
    <property type="component" value="Unassembled WGS sequence"/>
</dbReference>
<dbReference type="Proteomes" id="UP000253817">
    <property type="component" value="Unassembled WGS sequence"/>
</dbReference>
<proteinExistence type="predicted"/>
<evidence type="ECO:0000313" key="4">
    <source>
        <dbReference type="Proteomes" id="UP000253817"/>
    </source>
</evidence>
<evidence type="ECO:0000313" key="2">
    <source>
        <dbReference type="EMBL" id="RDB70369.1"/>
    </source>
</evidence>
<dbReference type="Pfam" id="PF04230">
    <property type="entry name" value="PS_pyruv_trans"/>
    <property type="match status" value="1"/>
</dbReference>
<evidence type="ECO:0000259" key="1">
    <source>
        <dbReference type="Pfam" id="PF04230"/>
    </source>
</evidence>
<evidence type="ECO:0000313" key="5">
    <source>
        <dbReference type="Proteomes" id="UP000270112"/>
    </source>
</evidence>
<feature type="domain" description="Polysaccharide pyruvyl transferase" evidence="1">
    <location>
        <begin position="28"/>
        <end position="309"/>
    </location>
</feature>
<comment type="caution">
    <text evidence="3">The sequence shown here is derived from an EMBL/GenBank/DDBJ whole genome shotgun (WGS) entry which is preliminary data.</text>
</comment>
<dbReference type="OrthoDB" id="9811182at2"/>
<name>A0A3N0IZR6_9ACTN</name>
<dbReference type="InterPro" id="IPR007345">
    <property type="entry name" value="Polysacch_pyruvyl_Trfase"/>
</dbReference>
<reference evidence="2 4" key="1">
    <citation type="journal article" date="2018" name="Elife">
        <title>Discovery and characterization of a prevalent human gut bacterial enzyme sufficient for the inactivation of a family of plant toxins.</title>
        <authorList>
            <person name="Koppel N."/>
            <person name="Bisanz J.E."/>
            <person name="Pandelia M.E."/>
            <person name="Turnbaugh P.J."/>
            <person name="Balskus E.P."/>
        </authorList>
    </citation>
    <scope>NUCLEOTIDE SEQUENCE [LARGE SCALE GENOMIC DNA]</scope>
    <source>
        <strain evidence="2 4">DSM 16107</strain>
    </source>
</reference>